<proteinExistence type="inferred from homology"/>
<dbReference type="Gene3D" id="3.40.50.300">
    <property type="entry name" value="P-loop containing nucleotide triphosphate hydrolases"/>
    <property type="match status" value="1"/>
</dbReference>
<dbReference type="InterPro" id="IPR003856">
    <property type="entry name" value="LPS_length_determ_N"/>
</dbReference>
<evidence type="ECO:0000313" key="8">
    <source>
        <dbReference type="EMBL" id="GAA4715115.1"/>
    </source>
</evidence>
<dbReference type="EMBL" id="BAABLO010000003">
    <property type="protein sequence ID" value="GAA4715115.1"/>
    <property type="molecule type" value="Genomic_DNA"/>
</dbReference>
<gene>
    <name evidence="8" type="ORF">GCM10025782_09540</name>
</gene>
<organism evidence="8 9">
    <name type="scientific">Pedococcus ginsenosidimutans</name>
    <dbReference type="NCBI Taxonomy" id="490570"/>
    <lineage>
        <taxon>Bacteria</taxon>
        <taxon>Bacillati</taxon>
        <taxon>Actinomycetota</taxon>
        <taxon>Actinomycetes</taxon>
        <taxon>Micrococcales</taxon>
        <taxon>Intrasporangiaceae</taxon>
        <taxon>Pedococcus</taxon>
    </lineage>
</organism>
<dbReference type="InterPro" id="IPR027417">
    <property type="entry name" value="P-loop_NTPase"/>
</dbReference>
<dbReference type="Proteomes" id="UP001500556">
    <property type="component" value="Unassembled WGS sequence"/>
</dbReference>
<comment type="caution">
    <text evidence="8">The sequence shown here is derived from an EMBL/GenBank/DDBJ whole genome shotgun (WGS) entry which is preliminary data.</text>
</comment>
<dbReference type="InterPro" id="IPR050445">
    <property type="entry name" value="Bact_polysacc_biosynth/exp"/>
</dbReference>
<dbReference type="PANTHER" id="PTHR32309:SF31">
    <property type="entry name" value="CAPSULAR EXOPOLYSACCHARIDE FAMILY"/>
    <property type="match status" value="1"/>
</dbReference>
<dbReference type="Pfam" id="PF02706">
    <property type="entry name" value="Wzz"/>
    <property type="match status" value="1"/>
</dbReference>
<evidence type="ECO:0000256" key="3">
    <source>
        <dbReference type="ARBA" id="ARBA00022475"/>
    </source>
</evidence>
<comment type="subcellular location">
    <subcellularLocation>
        <location evidence="1">Cell membrane</location>
        <topology evidence="1">Multi-pass membrane protein</topology>
    </subcellularLocation>
</comment>
<feature type="domain" description="Polysaccharide chain length determinant N-terminal" evidence="7">
    <location>
        <begin position="20"/>
        <end position="60"/>
    </location>
</feature>
<keyword evidence="6" id="KW-0472">Membrane</keyword>
<dbReference type="PANTHER" id="PTHR32309">
    <property type="entry name" value="TYROSINE-PROTEIN KINASE"/>
    <property type="match status" value="1"/>
</dbReference>
<evidence type="ECO:0000256" key="1">
    <source>
        <dbReference type="ARBA" id="ARBA00004651"/>
    </source>
</evidence>
<evidence type="ECO:0000256" key="5">
    <source>
        <dbReference type="ARBA" id="ARBA00022989"/>
    </source>
</evidence>
<keyword evidence="9" id="KW-1185">Reference proteome</keyword>
<sequence>MTTSVPRELQDTPGFARGFLRAHLKLILAFAALVTVGAAAASYAQPDAYTSVARVVVESKLLPSGGVPPLPDMGTEKAVALSGAVTEPAAQALDLTQAQAVQGVTVSVPVDTHVLEFEATAATPAEAARRARVFSETYVDVRSKAPDATVPRSVEVITPATIPTAPSGPDHPLHLAVALVLGLALGTALAAAWDRWDHHVRGPSELVELTLSPVLAVIPRPRLHGSERLVVAEHPHSSVAESYRFLATHLLGLGHPEGPGTLVVTCAGNIDLAARDVVAANLAAAAAEAGHSVVVVPETQDVEEAQELLAWAKTPVEVSSDGAGAAAIGYHRLMKTHDLVIVQAAPVTKSAATLDTVQQCDVAVLVVDTELSDRRTVREAHRLAKNFSKGPVCSVLTHRSSLRSAGLPTWVQRVRGDSSVDGRTMTPTPSGNEGLV</sequence>
<evidence type="ECO:0000256" key="4">
    <source>
        <dbReference type="ARBA" id="ARBA00022692"/>
    </source>
</evidence>
<comment type="similarity">
    <text evidence="2">Belongs to the CpsC/CapA family.</text>
</comment>
<evidence type="ECO:0000256" key="6">
    <source>
        <dbReference type="ARBA" id="ARBA00023136"/>
    </source>
</evidence>
<protein>
    <recommendedName>
        <fullName evidence="7">Polysaccharide chain length determinant N-terminal domain-containing protein</fullName>
    </recommendedName>
</protein>
<evidence type="ECO:0000313" key="9">
    <source>
        <dbReference type="Proteomes" id="UP001500556"/>
    </source>
</evidence>
<evidence type="ECO:0000256" key="2">
    <source>
        <dbReference type="ARBA" id="ARBA00006683"/>
    </source>
</evidence>
<name>A0ABP8XTJ3_9MICO</name>
<keyword evidence="5" id="KW-1133">Transmembrane helix</keyword>
<evidence type="ECO:0000259" key="7">
    <source>
        <dbReference type="Pfam" id="PF02706"/>
    </source>
</evidence>
<keyword evidence="3" id="KW-1003">Cell membrane</keyword>
<reference evidence="9" key="1">
    <citation type="journal article" date="2019" name="Int. J. Syst. Evol. Microbiol.">
        <title>The Global Catalogue of Microorganisms (GCM) 10K type strain sequencing project: providing services to taxonomists for standard genome sequencing and annotation.</title>
        <authorList>
            <consortium name="The Broad Institute Genomics Platform"/>
            <consortium name="The Broad Institute Genome Sequencing Center for Infectious Disease"/>
            <person name="Wu L."/>
            <person name="Ma J."/>
        </authorList>
    </citation>
    <scope>NUCLEOTIDE SEQUENCE [LARGE SCALE GENOMIC DNA]</scope>
    <source>
        <strain evidence="9">JCM 18961</strain>
    </source>
</reference>
<dbReference type="SUPFAM" id="SSF52540">
    <property type="entry name" value="P-loop containing nucleoside triphosphate hydrolases"/>
    <property type="match status" value="1"/>
</dbReference>
<keyword evidence="4" id="KW-0812">Transmembrane</keyword>
<accession>A0ABP8XTJ3</accession>
<dbReference type="RefSeq" id="WP_345501531.1">
    <property type="nucleotide sequence ID" value="NZ_BAABLO010000003.1"/>
</dbReference>